<gene>
    <name evidence="1" type="ORF">O181_076997</name>
</gene>
<organism evidence="1 2">
    <name type="scientific">Austropuccinia psidii MF-1</name>
    <dbReference type="NCBI Taxonomy" id="1389203"/>
    <lineage>
        <taxon>Eukaryota</taxon>
        <taxon>Fungi</taxon>
        <taxon>Dikarya</taxon>
        <taxon>Basidiomycota</taxon>
        <taxon>Pucciniomycotina</taxon>
        <taxon>Pucciniomycetes</taxon>
        <taxon>Pucciniales</taxon>
        <taxon>Sphaerophragmiaceae</taxon>
        <taxon>Austropuccinia</taxon>
    </lineage>
</organism>
<sequence>MHDLWVIHSSEFILKIIVACLVIDTPKGEDLILGFDFINPFNPSIDLRQQPITFNPDHKHYYDPSQSFSNEISSGNTSAALVVDSGTQSFCISVHIPPLNSHQSLLSSRDEVFKEVRDFGEDNFISLPHLFHGNLNLPPSSHCDSLEELWDEEEEPEEIETVMKIVPSTDHHYLDLFSSLKAGKPPSHHSCDHNIKLEGSSTLCQIKSQRHSEPTLQRM</sequence>
<evidence type="ECO:0000313" key="1">
    <source>
        <dbReference type="EMBL" id="MBW0537282.1"/>
    </source>
</evidence>
<comment type="caution">
    <text evidence="1">The sequence shown here is derived from an EMBL/GenBank/DDBJ whole genome shotgun (WGS) entry which is preliminary data.</text>
</comment>
<reference evidence="1" key="1">
    <citation type="submission" date="2021-03" db="EMBL/GenBank/DDBJ databases">
        <title>Draft genome sequence of rust myrtle Austropuccinia psidii MF-1, a brazilian biotype.</title>
        <authorList>
            <person name="Quecine M.C."/>
            <person name="Pachon D.M.R."/>
            <person name="Bonatelli M.L."/>
            <person name="Correr F.H."/>
            <person name="Franceschini L.M."/>
            <person name="Leite T.F."/>
            <person name="Margarido G.R.A."/>
            <person name="Almeida C.A."/>
            <person name="Ferrarezi J.A."/>
            <person name="Labate C.A."/>
        </authorList>
    </citation>
    <scope>NUCLEOTIDE SEQUENCE</scope>
    <source>
        <strain evidence="1">MF-1</strain>
    </source>
</reference>
<dbReference type="AlphaFoldDB" id="A0A9Q3IEA9"/>
<keyword evidence="2" id="KW-1185">Reference proteome</keyword>
<dbReference type="Proteomes" id="UP000765509">
    <property type="component" value="Unassembled WGS sequence"/>
</dbReference>
<dbReference type="EMBL" id="AVOT02041911">
    <property type="protein sequence ID" value="MBW0537282.1"/>
    <property type="molecule type" value="Genomic_DNA"/>
</dbReference>
<name>A0A9Q3IEA9_9BASI</name>
<protein>
    <submittedName>
        <fullName evidence="1">Uncharacterized protein</fullName>
    </submittedName>
</protein>
<dbReference type="OrthoDB" id="2684341at2759"/>
<evidence type="ECO:0000313" key="2">
    <source>
        <dbReference type="Proteomes" id="UP000765509"/>
    </source>
</evidence>
<proteinExistence type="predicted"/>
<accession>A0A9Q3IEA9</accession>